<proteinExistence type="predicted"/>
<accession>A0AAV4P8M7</accession>
<reference evidence="2 3" key="1">
    <citation type="submission" date="2021-06" db="EMBL/GenBank/DDBJ databases">
        <title>Caerostris darwini draft genome.</title>
        <authorList>
            <person name="Kono N."/>
            <person name="Arakawa K."/>
        </authorList>
    </citation>
    <scope>NUCLEOTIDE SEQUENCE [LARGE SCALE GENOMIC DNA]</scope>
</reference>
<evidence type="ECO:0000313" key="3">
    <source>
        <dbReference type="Proteomes" id="UP001054837"/>
    </source>
</evidence>
<dbReference type="EMBL" id="BPLQ01002493">
    <property type="protein sequence ID" value="GIX93384.1"/>
    <property type="molecule type" value="Genomic_DNA"/>
</dbReference>
<organism evidence="2 3">
    <name type="scientific">Caerostris darwini</name>
    <dbReference type="NCBI Taxonomy" id="1538125"/>
    <lineage>
        <taxon>Eukaryota</taxon>
        <taxon>Metazoa</taxon>
        <taxon>Ecdysozoa</taxon>
        <taxon>Arthropoda</taxon>
        <taxon>Chelicerata</taxon>
        <taxon>Arachnida</taxon>
        <taxon>Araneae</taxon>
        <taxon>Araneomorphae</taxon>
        <taxon>Entelegynae</taxon>
        <taxon>Araneoidea</taxon>
        <taxon>Araneidae</taxon>
        <taxon>Caerostris</taxon>
    </lineage>
</organism>
<name>A0AAV4P8M7_9ARAC</name>
<evidence type="ECO:0000313" key="2">
    <source>
        <dbReference type="EMBL" id="GIX93384.1"/>
    </source>
</evidence>
<dbReference type="AlphaFoldDB" id="A0AAV4P8M7"/>
<sequence length="105" mass="12036">MFNTSKDTTTRALSKPPQQKTSLKLFLHPHHPNHPRILEDQLFYHSSRTISSALEREKCKVDWRFRPVKMTLMHRLLENPPGLLDIGGSTDGVRIVPSHGMPSLK</sequence>
<evidence type="ECO:0000256" key="1">
    <source>
        <dbReference type="SAM" id="MobiDB-lite"/>
    </source>
</evidence>
<keyword evidence="3" id="KW-1185">Reference proteome</keyword>
<dbReference type="Proteomes" id="UP001054837">
    <property type="component" value="Unassembled WGS sequence"/>
</dbReference>
<comment type="caution">
    <text evidence="2">The sequence shown here is derived from an EMBL/GenBank/DDBJ whole genome shotgun (WGS) entry which is preliminary data.</text>
</comment>
<gene>
    <name evidence="2" type="ORF">CDAR_475701</name>
</gene>
<protein>
    <submittedName>
        <fullName evidence="2">Uncharacterized protein</fullName>
    </submittedName>
</protein>
<feature type="region of interest" description="Disordered" evidence="1">
    <location>
        <begin position="1"/>
        <end position="20"/>
    </location>
</feature>